<comment type="caution">
    <text evidence="1">The sequence shown here is derived from an EMBL/GenBank/DDBJ whole genome shotgun (WGS) entry which is preliminary data.</text>
</comment>
<accession>A0ACC3CDY6</accession>
<evidence type="ECO:0000313" key="1">
    <source>
        <dbReference type="EMBL" id="KAK1868211.1"/>
    </source>
</evidence>
<dbReference type="Proteomes" id="UP000798662">
    <property type="component" value="Chromosome 3"/>
</dbReference>
<sequence>MRRLYSGGDNASLVPPLAPRRHLSIERRPLMLVDCADIAPLPLHLTLGITVWMLQLAVEAVVYAHGDAAGEAFCVQLGDLLRAVAGVSPAPYFGGAFEGKECQRIGHKLSAICDLLDGHAYARHAAAFRHASTMWQDLLPTLTRAADVPANEIGAFARGAAGFVDALKSSFEWVRITPKLHVLACHSPQFLRRFRSLGGYSEQRLETLHGRFNRDAALYPAATFLGSCRTFVKLSAIGEVVSDDAFNHGARRKPAAPGARQATKSDDRRCRASKKSAGLIISSSACLDKAAADIAKWVVNITAEAATRIRAYHKRMDAGTGQPGSGSPDGEDDGLLPDIVSRQVMELLGWSLQDEGAW</sequence>
<gene>
    <name evidence="1" type="ORF">I4F81_010705</name>
</gene>
<organism evidence="1 2">
    <name type="scientific">Pyropia yezoensis</name>
    <name type="common">Susabi-nori</name>
    <name type="synonym">Porphyra yezoensis</name>
    <dbReference type="NCBI Taxonomy" id="2788"/>
    <lineage>
        <taxon>Eukaryota</taxon>
        <taxon>Rhodophyta</taxon>
        <taxon>Bangiophyceae</taxon>
        <taxon>Bangiales</taxon>
        <taxon>Bangiaceae</taxon>
        <taxon>Pyropia</taxon>
    </lineage>
</organism>
<keyword evidence="2" id="KW-1185">Reference proteome</keyword>
<name>A0ACC3CDY6_PYRYE</name>
<reference evidence="1" key="1">
    <citation type="submission" date="2019-11" db="EMBL/GenBank/DDBJ databases">
        <title>Nori genome reveals adaptations in red seaweeds to the harsh intertidal environment.</title>
        <authorList>
            <person name="Wang D."/>
            <person name="Mao Y."/>
        </authorList>
    </citation>
    <scope>NUCLEOTIDE SEQUENCE</scope>
    <source>
        <tissue evidence="1">Gametophyte</tissue>
    </source>
</reference>
<dbReference type="EMBL" id="CM020620">
    <property type="protein sequence ID" value="KAK1868211.1"/>
    <property type="molecule type" value="Genomic_DNA"/>
</dbReference>
<evidence type="ECO:0000313" key="2">
    <source>
        <dbReference type="Proteomes" id="UP000798662"/>
    </source>
</evidence>
<proteinExistence type="predicted"/>
<protein>
    <submittedName>
        <fullName evidence="1">Uncharacterized protein</fullName>
    </submittedName>
</protein>